<protein>
    <submittedName>
        <fullName evidence="1">Uncharacterized protein</fullName>
    </submittedName>
</protein>
<comment type="caution">
    <text evidence="1">The sequence shown here is derived from an EMBL/GenBank/DDBJ whole genome shotgun (WGS) entry which is preliminary data.</text>
</comment>
<dbReference type="Proteomes" id="UP000033618">
    <property type="component" value="Unassembled WGS sequence"/>
</dbReference>
<name>A0A0F5K184_9BURK</name>
<dbReference type="EMBL" id="LAQU01000008">
    <property type="protein sequence ID" value="KKB63680.1"/>
    <property type="molecule type" value="Genomic_DNA"/>
</dbReference>
<keyword evidence="2" id="KW-1185">Reference proteome</keyword>
<accession>A0A0F5K184</accession>
<sequence length="61" mass="6794">MATVSVRFRLTAPALPAITTLCRYAVSTRWNSNNACIFRYFSDITYIDVVPPVSDAAESSY</sequence>
<reference evidence="1 2" key="1">
    <citation type="submission" date="2015-03" db="EMBL/GenBank/DDBJ databases">
        <title>Draft Genome Sequence of Burkholderia andropogonis type strain ICMP2807, isolated from Sorghum bicolor.</title>
        <authorList>
            <person name="Lopes-Santos L."/>
            <person name="Castro D.B."/>
            <person name="Ottoboni L.M."/>
            <person name="Park D."/>
            <person name="Weirc B.S."/>
            <person name="Destefano S.A."/>
        </authorList>
    </citation>
    <scope>NUCLEOTIDE SEQUENCE [LARGE SCALE GENOMIC DNA]</scope>
    <source>
        <strain evidence="1 2">ICMP2807</strain>
    </source>
</reference>
<gene>
    <name evidence="1" type="ORF">WM40_10175</name>
</gene>
<dbReference type="PATRIC" id="fig|28092.6.peg.2406"/>
<evidence type="ECO:0000313" key="2">
    <source>
        <dbReference type="Proteomes" id="UP000033618"/>
    </source>
</evidence>
<proteinExistence type="predicted"/>
<dbReference type="AlphaFoldDB" id="A0A0F5K184"/>
<organism evidence="1 2">
    <name type="scientific">Robbsia andropogonis</name>
    <dbReference type="NCBI Taxonomy" id="28092"/>
    <lineage>
        <taxon>Bacteria</taxon>
        <taxon>Pseudomonadati</taxon>
        <taxon>Pseudomonadota</taxon>
        <taxon>Betaproteobacteria</taxon>
        <taxon>Burkholderiales</taxon>
        <taxon>Burkholderiaceae</taxon>
        <taxon>Robbsia</taxon>
    </lineage>
</organism>
<evidence type="ECO:0000313" key="1">
    <source>
        <dbReference type="EMBL" id="KKB63680.1"/>
    </source>
</evidence>
<dbReference type="STRING" id="28092.WM40_10175"/>